<dbReference type="AlphaFoldDB" id="A0A8S0Q439"/>
<protein>
    <submittedName>
        <fullName evidence="1">Uncharacterized protein</fullName>
    </submittedName>
</protein>
<sequence length="92" mass="10715">MTNFWIEEEVPPQDFEYEDLDNPIYEENAISNVNDHEFDDNVQDDNKNKDEINTQEMGELDTMDVIHRFGGSCDRGSDQGLTLIDENDKDEI</sequence>
<accession>A0A8S0Q439</accession>
<reference evidence="1 2" key="1">
    <citation type="submission" date="2019-12" db="EMBL/GenBank/DDBJ databases">
        <authorList>
            <person name="Alioto T."/>
            <person name="Alioto T."/>
            <person name="Gomez Garrido J."/>
        </authorList>
    </citation>
    <scope>NUCLEOTIDE SEQUENCE [LARGE SCALE GENOMIC DNA]</scope>
</reference>
<evidence type="ECO:0000313" key="2">
    <source>
        <dbReference type="Proteomes" id="UP000594638"/>
    </source>
</evidence>
<organism evidence="1 2">
    <name type="scientific">Olea europaea subsp. europaea</name>
    <dbReference type="NCBI Taxonomy" id="158383"/>
    <lineage>
        <taxon>Eukaryota</taxon>
        <taxon>Viridiplantae</taxon>
        <taxon>Streptophyta</taxon>
        <taxon>Embryophyta</taxon>
        <taxon>Tracheophyta</taxon>
        <taxon>Spermatophyta</taxon>
        <taxon>Magnoliopsida</taxon>
        <taxon>eudicotyledons</taxon>
        <taxon>Gunneridae</taxon>
        <taxon>Pentapetalae</taxon>
        <taxon>asterids</taxon>
        <taxon>lamiids</taxon>
        <taxon>Lamiales</taxon>
        <taxon>Oleaceae</taxon>
        <taxon>Oleeae</taxon>
        <taxon>Olea</taxon>
    </lineage>
</organism>
<gene>
    <name evidence="1" type="ORF">OLEA9_A101805</name>
</gene>
<dbReference type="EMBL" id="CACTIH010000475">
    <property type="protein sequence ID" value="CAA2960956.1"/>
    <property type="molecule type" value="Genomic_DNA"/>
</dbReference>
<comment type="caution">
    <text evidence="1">The sequence shown here is derived from an EMBL/GenBank/DDBJ whole genome shotgun (WGS) entry which is preliminary data.</text>
</comment>
<proteinExistence type="predicted"/>
<name>A0A8S0Q439_OLEEU</name>
<evidence type="ECO:0000313" key="1">
    <source>
        <dbReference type="EMBL" id="CAA2960956.1"/>
    </source>
</evidence>
<dbReference type="Proteomes" id="UP000594638">
    <property type="component" value="Unassembled WGS sequence"/>
</dbReference>
<keyword evidence="2" id="KW-1185">Reference proteome</keyword>
<dbReference type="Gramene" id="OE9A101805T1">
    <property type="protein sequence ID" value="OE9A101805C1"/>
    <property type="gene ID" value="OE9A101805"/>
</dbReference>